<dbReference type="InterPro" id="IPR008258">
    <property type="entry name" value="Transglycosylase_SLT_dom_1"/>
</dbReference>
<accession>A0A7W5EUN1</accession>
<name>A0A7W5EUN1_9GAMM</name>
<reference evidence="2 3" key="1">
    <citation type="submission" date="2020-08" db="EMBL/GenBank/DDBJ databases">
        <title>Genomic Encyclopedia of Type Strains, Phase III (KMG-III): the genomes of soil and plant-associated and newly described type strains.</title>
        <authorList>
            <person name="Whitman W."/>
        </authorList>
    </citation>
    <scope>NUCLEOTIDE SEQUENCE [LARGE SCALE GENOMIC DNA]</scope>
    <source>
        <strain evidence="2 3">CECT 7744</strain>
    </source>
</reference>
<comment type="caution">
    <text evidence="2">The sequence shown here is derived from an EMBL/GenBank/DDBJ whole genome shotgun (WGS) entry which is preliminary data.</text>
</comment>
<dbReference type="Pfam" id="PF01464">
    <property type="entry name" value="SLT"/>
    <property type="match status" value="1"/>
</dbReference>
<evidence type="ECO:0000313" key="2">
    <source>
        <dbReference type="EMBL" id="MBB3231061.1"/>
    </source>
</evidence>
<dbReference type="EMBL" id="JACHXR010000004">
    <property type="protein sequence ID" value="MBB3231061.1"/>
    <property type="molecule type" value="Genomic_DNA"/>
</dbReference>
<dbReference type="Proteomes" id="UP000518892">
    <property type="component" value="Unassembled WGS sequence"/>
</dbReference>
<sequence length="455" mass="48923">MADVIDELVVKLGLEQDAQSFREAKANFAMVTRAATAFTSVIAAGVGGTALVAKLAGERHEFSALADAADIATGQVDRLGFALEQAGGSEDNALNVLRNIRDLRDQAAFGEGGLFDAGMFGIDVDRIISAQDEMAALIELSRQFQGLSDTQRNRALDQLGLSGPGIQNLLRGGPSDFQSELDRAAELRTLTEEEIEVSRELSQTMDELSRAVDELGDDIVMRFAPAITSALDKWVDHLTGEGSDDFDAEAYRRSLTNNAGLPPEALGARVDEVTAPRGGYDVSDALLDALAMQESGGRHRDAQGNLTRNDRTGALGAYQILPSTAADPGFGVDPLSGNSREEHERFAEDYLEALLGHYDGNITAALSAYHTGVGTVDKLLKQHGDNFTQHLGPVGQLYAPDVMNNLGGRDPFERPQASVTQNITIHAEGQDPQYIRRELARLTDSAVRDTQNRVS</sequence>
<evidence type="ECO:0000259" key="1">
    <source>
        <dbReference type="Pfam" id="PF01464"/>
    </source>
</evidence>
<dbReference type="Gene3D" id="1.10.530.10">
    <property type="match status" value="1"/>
</dbReference>
<protein>
    <recommendedName>
        <fullName evidence="1">Transglycosylase SLT domain-containing protein</fullName>
    </recommendedName>
</protein>
<organism evidence="2 3">
    <name type="scientific">Halomonas stenophila</name>
    <dbReference type="NCBI Taxonomy" id="795312"/>
    <lineage>
        <taxon>Bacteria</taxon>
        <taxon>Pseudomonadati</taxon>
        <taxon>Pseudomonadota</taxon>
        <taxon>Gammaproteobacteria</taxon>
        <taxon>Oceanospirillales</taxon>
        <taxon>Halomonadaceae</taxon>
        <taxon>Halomonas</taxon>
    </lineage>
</organism>
<dbReference type="CDD" id="cd00254">
    <property type="entry name" value="LT-like"/>
    <property type="match status" value="1"/>
</dbReference>
<keyword evidence="3" id="KW-1185">Reference proteome</keyword>
<dbReference type="InterPro" id="IPR023346">
    <property type="entry name" value="Lysozyme-like_dom_sf"/>
</dbReference>
<evidence type="ECO:0000313" key="3">
    <source>
        <dbReference type="Proteomes" id="UP000518892"/>
    </source>
</evidence>
<dbReference type="AlphaFoldDB" id="A0A7W5EUN1"/>
<gene>
    <name evidence="2" type="ORF">FHR97_001913</name>
</gene>
<proteinExistence type="predicted"/>
<feature type="domain" description="Transglycosylase SLT" evidence="1">
    <location>
        <begin position="280"/>
        <end position="386"/>
    </location>
</feature>
<dbReference type="SUPFAM" id="SSF53955">
    <property type="entry name" value="Lysozyme-like"/>
    <property type="match status" value="1"/>
</dbReference>
<dbReference type="RefSeq" id="WP_183383550.1">
    <property type="nucleotide sequence ID" value="NZ_JACHXR010000004.1"/>
</dbReference>